<sequence length="1707" mass="183240">MEIKINKKNIYYIISIITTAIIVVGGIIYLIRKPESAAAWYNDDWYYRQTITLTNSSSAQTNTQVKVLSNFDASALITAGKMQADLDDLRFTANTGALLEYWIEDNTAASVDVWVLLPSVPTTGVTIYFYYGNLSATAGKTITGTTEFPGLSCSTIKTSGQNNDGIYYIDPTGDAVADAYQVYCDMTTDGGGWTLVYKYVGNGGYSPAQVLAGSTPNNNVLSILNNERIDGRNANAYSSFWTADGIDWLSYFKKYDATNAITSTKWYVSDLASNVDWGTDIYFDGKSAGCQVMPGAVTVRDGSTNYGSTTYRYVSTTDGRGYLAAQTGTYTNTCGQGVENLLTSHPGELGHFWYAGSGYTNKNKDRCTWICWAAPDNYTDSEGYSGREWYAKGIKSFTSAISAGAPANEEKGAAPIAHWRFDEGYGTTAYNATSVSSLNGALQSQASWATEDQCITGKCIFMNDGGSTFQSIQVPDHAVLGGMSALTVSVWIKTVESKTRQQIIYKRQNGGTPAWFSYQLYLDGLKPYFVVANASGTTGAALATNDLELNKWYHLVGVYDGSQVQIYVDTVAADATPGSLTGNVMDSDYYLLIGGLDTPDTFFVHGFIDDIRIYNYARTIAQIKQDYTTTKAGVSSESGATVAMGANNQRWLSDGLVGYWKMDESSWTNDCSTATVLDSSGNSNTGTSCPASTGPTGGAVGKFGKGGSFDGSSTNDDYLTVSGVDSMILGAKGTISAWAYPTATGANRYVFQSVGTGTNRFYIQYDGSNFHVARGNPSGTVTLLSSAPLATWYHLTLTWDESRLYGYLNGQLIGSATYTNSGTTGSGSLIGAQGGGSKTFPGTIDEVRVYNRTLTAAEVAKLYEWAPGPVGYWKLDDNTGITANDSSGSGYSGTLTSGPLWSGGKLGQSVKLDGNNDYINTGHNFRLVNGSIGFWFKSLETATENGYIIGQQTGTPTLSVFQNSTNQKIVFWIRNNAGSSISIQSTNAINDNNWHYIYAIWGTSGAKLYVDGVLNSSDANTYYDDGSSSNLQIGCIQALYCTNGYVDDVKIYNYVRTVKQIQEDMNTGTAGPVAYWRFDEGQGSTPKDSGYNSNHATSFVGTPTWTSGKFGKALNFNSSDAAGEYVVIPYSVNINIFASTNWSVSTWVKPVAGSPGTAVFLQANGHKPRVSISSTGAGLEGYVGGVFTSIVSATGITANQWNHVVFSANGTYNKIFINGVEKGSAAYQQLDSPYSDLRFGASGWNSENYWGDIDEVKFYNYALTLDDIKKDYNQGGATRTGGGTEAGDTGNAPIAWWKLDDNTGTTAVDSSGNGYTGTLANGATWTVGKLGSAVKYDAYDDQITSSFSAVNIGTTSFSISTWVKLSSMPSINPRVITYAQDATNGYTLAAYGGSGYNSFVWEVKKAGTNYGVGLTSAIYTTGQWYHLEATFDNATNTPKLYLNGILVSGSGAAFVLPSVGTFFIGNAFGTSAWPGSIDDVKVYDYVRTPAQVAYDYNRGEPVGYWALDEGSGLTGRDFSANGNNATLATGSTWSSSCKYGNCLDTGYATVADTTVLEPANVTMASWVYFNAISDVWLISKQNATITDYNYGYLMRADTPSDTVFCRFGYSTNYVDTGLVNVTTSRWYHIACSYDGQTAKIYLDGRLISSTSVAATINYSSVGALGIKAFPDGSSNMNGKMDDVRIYNYALTADQIKAAMNQGSGARY</sequence>
<dbReference type="InterPro" id="IPR006558">
    <property type="entry name" value="LamG-like"/>
</dbReference>
<keyword evidence="3" id="KW-1133">Transmembrane helix</keyword>
<protein>
    <recommendedName>
        <fullName evidence="4">Fibrinogen C-terminal domain-containing protein</fullName>
    </recommendedName>
</protein>
<dbReference type="PANTHER" id="PTHR42535">
    <property type="entry name" value="OOKINETE PROTEIN, PUTATIVE-RELATED"/>
    <property type="match status" value="1"/>
</dbReference>
<dbReference type="SMART" id="SM00560">
    <property type="entry name" value="LamGL"/>
    <property type="match status" value="6"/>
</dbReference>
<dbReference type="Pfam" id="PF13385">
    <property type="entry name" value="Laminin_G_3"/>
    <property type="match status" value="6"/>
</dbReference>
<dbReference type="SUPFAM" id="SSF56496">
    <property type="entry name" value="Fibrinogen C-terminal domain-like"/>
    <property type="match status" value="1"/>
</dbReference>
<evidence type="ECO:0000313" key="6">
    <source>
        <dbReference type="Proteomes" id="UP000230405"/>
    </source>
</evidence>
<evidence type="ECO:0000313" key="5">
    <source>
        <dbReference type="EMBL" id="PIZ99833.1"/>
    </source>
</evidence>
<name>A0A2M7VGM0_9BACT</name>
<comment type="caution">
    <text evidence="5">The sequence shown here is derived from an EMBL/GenBank/DDBJ whole genome shotgun (WGS) entry which is preliminary data.</text>
</comment>
<dbReference type="InterPro" id="IPR014716">
    <property type="entry name" value="Fibrinogen_a/b/g_C_1"/>
</dbReference>
<accession>A0A2M7VGM0</accession>
<dbReference type="Proteomes" id="UP000230405">
    <property type="component" value="Unassembled WGS sequence"/>
</dbReference>
<evidence type="ECO:0000259" key="4">
    <source>
        <dbReference type="PROSITE" id="PS51406"/>
    </source>
</evidence>
<feature type="transmembrane region" description="Helical" evidence="3">
    <location>
        <begin position="12"/>
        <end position="31"/>
    </location>
</feature>
<gene>
    <name evidence="5" type="ORF">COX77_00350</name>
</gene>
<evidence type="ECO:0000256" key="3">
    <source>
        <dbReference type="SAM" id="Phobius"/>
    </source>
</evidence>
<keyword evidence="3" id="KW-0472">Membrane</keyword>
<keyword evidence="1" id="KW-0732">Signal</keyword>
<dbReference type="Pfam" id="PF00147">
    <property type="entry name" value="Fibrinogen_C"/>
    <property type="match status" value="1"/>
</dbReference>
<reference evidence="6" key="1">
    <citation type="submission" date="2017-09" db="EMBL/GenBank/DDBJ databases">
        <title>Depth-based differentiation of microbial function through sediment-hosted aquifers and enrichment of novel symbionts in the deep terrestrial subsurface.</title>
        <authorList>
            <person name="Probst A.J."/>
            <person name="Ladd B."/>
            <person name="Jarett J.K."/>
            <person name="Geller-Mcgrath D.E."/>
            <person name="Sieber C.M.K."/>
            <person name="Emerson J.B."/>
            <person name="Anantharaman K."/>
            <person name="Thomas B.C."/>
            <person name="Malmstrom R."/>
            <person name="Stieglmeier M."/>
            <person name="Klingl A."/>
            <person name="Woyke T."/>
            <person name="Ryan C.M."/>
            <person name="Banfield J.F."/>
        </authorList>
    </citation>
    <scope>NUCLEOTIDE SEQUENCE [LARGE SCALE GENOMIC DNA]</scope>
</reference>
<keyword evidence="2" id="KW-1015">Disulfide bond</keyword>
<evidence type="ECO:0000256" key="1">
    <source>
        <dbReference type="ARBA" id="ARBA00022729"/>
    </source>
</evidence>
<feature type="domain" description="Fibrinogen C-terminal" evidence="4">
    <location>
        <begin position="144"/>
        <end position="196"/>
    </location>
</feature>
<dbReference type="PROSITE" id="PS51406">
    <property type="entry name" value="FIBRINOGEN_C_2"/>
    <property type="match status" value="1"/>
</dbReference>
<dbReference type="Gene3D" id="3.90.215.10">
    <property type="entry name" value="Gamma Fibrinogen, chain A, domain 1"/>
    <property type="match status" value="1"/>
</dbReference>
<dbReference type="EMBL" id="PFPO01000008">
    <property type="protein sequence ID" value="PIZ99833.1"/>
    <property type="molecule type" value="Genomic_DNA"/>
</dbReference>
<keyword evidence="3" id="KW-0812">Transmembrane</keyword>
<dbReference type="InterPro" id="IPR002181">
    <property type="entry name" value="Fibrinogen_a/b/g_C_dom"/>
</dbReference>
<dbReference type="Pfam" id="PF10102">
    <property type="entry name" value="DUF2341"/>
    <property type="match status" value="1"/>
</dbReference>
<dbReference type="InterPro" id="IPR013320">
    <property type="entry name" value="ConA-like_dom_sf"/>
</dbReference>
<dbReference type="SUPFAM" id="SSF49899">
    <property type="entry name" value="Concanavalin A-like lectins/glucanases"/>
    <property type="match status" value="6"/>
</dbReference>
<evidence type="ECO:0000256" key="2">
    <source>
        <dbReference type="ARBA" id="ARBA00023157"/>
    </source>
</evidence>
<dbReference type="Gene3D" id="2.60.120.200">
    <property type="match status" value="6"/>
</dbReference>
<proteinExistence type="predicted"/>
<organism evidence="5 6">
    <name type="scientific">Candidatus Komeilibacteria bacterium CG_4_10_14_0_2_um_filter_37_10</name>
    <dbReference type="NCBI Taxonomy" id="1974470"/>
    <lineage>
        <taxon>Bacteria</taxon>
        <taxon>Candidatus Komeiliibacteriota</taxon>
    </lineage>
</organism>
<dbReference type="InterPro" id="IPR036056">
    <property type="entry name" value="Fibrinogen-like_C"/>
</dbReference>
<dbReference type="PANTHER" id="PTHR42535:SF2">
    <property type="entry name" value="CHROMOSOME UNDETERMINED SCAFFOLD_146, WHOLE GENOME SHOTGUN SEQUENCE"/>
    <property type="match status" value="1"/>
</dbReference>
<dbReference type="InterPro" id="IPR018765">
    <property type="entry name" value="DUF2341"/>
</dbReference>
<dbReference type="NCBIfam" id="NF040941">
    <property type="entry name" value="GGGWT_bact"/>
    <property type="match status" value="1"/>
</dbReference>